<evidence type="ECO:0000313" key="13">
    <source>
        <dbReference type="EMBL" id="REL27487.1"/>
    </source>
</evidence>
<dbReference type="EMBL" id="QUOU01000001">
    <property type="protein sequence ID" value="REL27487.1"/>
    <property type="molecule type" value="Genomic_DNA"/>
</dbReference>
<dbReference type="SUPFAM" id="SSF55874">
    <property type="entry name" value="ATPase domain of HSP90 chaperone/DNA topoisomerase II/histidine kinase"/>
    <property type="match status" value="1"/>
</dbReference>
<keyword evidence="7" id="KW-0547">Nucleotide-binding</keyword>
<dbReference type="Proteomes" id="UP000256478">
    <property type="component" value="Unassembled WGS sequence"/>
</dbReference>
<keyword evidence="10" id="KW-0472">Membrane</keyword>
<keyword evidence="4" id="KW-1003">Cell membrane</keyword>
<accession>A0A3E0TT11</accession>
<feature type="domain" description="Histidine kinase" evidence="11">
    <location>
        <begin position="235"/>
        <end position="441"/>
    </location>
</feature>
<dbReference type="GO" id="GO:0005886">
    <property type="term" value="C:plasma membrane"/>
    <property type="evidence" value="ECO:0007669"/>
    <property type="project" value="UniProtKB-SubCell"/>
</dbReference>
<dbReference type="InterPro" id="IPR004358">
    <property type="entry name" value="Sig_transdc_His_kin-like_C"/>
</dbReference>
<evidence type="ECO:0000313" key="14">
    <source>
        <dbReference type="Proteomes" id="UP000256478"/>
    </source>
</evidence>
<evidence type="ECO:0000256" key="10">
    <source>
        <dbReference type="SAM" id="Phobius"/>
    </source>
</evidence>
<keyword evidence="8 13" id="KW-0418">Kinase</keyword>
<evidence type="ECO:0000256" key="1">
    <source>
        <dbReference type="ARBA" id="ARBA00000085"/>
    </source>
</evidence>
<dbReference type="Pfam" id="PF16750">
    <property type="entry name" value="HK_sensor"/>
    <property type="match status" value="1"/>
</dbReference>
<name>A0A3E0TT11_9GAMM</name>
<dbReference type="InterPro" id="IPR003661">
    <property type="entry name" value="HisK_dim/P_dom"/>
</dbReference>
<reference evidence="13 14" key="1">
    <citation type="submission" date="2018-08" db="EMBL/GenBank/DDBJ databases">
        <title>Thalassotalea euphylliae genome.</title>
        <authorList>
            <person name="Summers S."/>
            <person name="Rice S.A."/>
            <person name="Freckelton M.L."/>
            <person name="Nedved B.T."/>
            <person name="Hadfield M.G."/>
        </authorList>
    </citation>
    <scope>NUCLEOTIDE SEQUENCE [LARGE SCALE GENOMIC DNA]</scope>
    <source>
        <strain evidence="13 14">H1</strain>
    </source>
</reference>
<feature type="transmembrane region" description="Helical" evidence="10">
    <location>
        <begin position="6"/>
        <end position="27"/>
    </location>
</feature>
<proteinExistence type="predicted"/>
<dbReference type="InterPro" id="IPR003660">
    <property type="entry name" value="HAMP_dom"/>
</dbReference>
<dbReference type="Pfam" id="PF00672">
    <property type="entry name" value="HAMP"/>
    <property type="match status" value="1"/>
</dbReference>
<gene>
    <name evidence="13" type="ORF">DXX93_13580</name>
</gene>
<dbReference type="InterPro" id="IPR036097">
    <property type="entry name" value="HisK_dim/P_sf"/>
</dbReference>
<evidence type="ECO:0000256" key="2">
    <source>
        <dbReference type="ARBA" id="ARBA00004651"/>
    </source>
</evidence>
<evidence type="ECO:0000256" key="4">
    <source>
        <dbReference type="ARBA" id="ARBA00022475"/>
    </source>
</evidence>
<comment type="catalytic activity">
    <reaction evidence="1">
        <text>ATP + protein L-histidine = ADP + protein N-phospho-L-histidine.</text>
        <dbReference type="EC" id="2.7.13.3"/>
    </reaction>
</comment>
<dbReference type="Pfam" id="PF02518">
    <property type="entry name" value="HATPase_c"/>
    <property type="match status" value="1"/>
</dbReference>
<dbReference type="SMART" id="SM00304">
    <property type="entry name" value="HAMP"/>
    <property type="match status" value="1"/>
</dbReference>
<dbReference type="InterPro" id="IPR036890">
    <property type="entry name" value="HATPase_C_sf"/>
</dbReference>
<dbReference type="SMART" id="SM00388">
    <property type="entry name" value="HisKA"/>
    <property type="match status" value="1"/>
</dbReference>
<dbReference type="Gene3D" id="3.30.450.170">
    <property type="entry name" value="Two-component histidine kinase, sensor domain"/>
    <property type="match status" value="1"/>
</dbReference>
<dbReference type="SMART" id="SM00387">
    <property type="entry name" value="HATPase_c"/>
    <property type="match status" value="1"/>
</dbReference>
<keyword evidence="6" id="KW-0808">Transferase</keyword>
<evidence type="ECO:0000256" key="9">
    <source>
        <dbReference type="ARBA" id="ARBA00022840"/>
    </source>
</evidence>
<dbReference type="CDD" id="cd00082">
    <property type="entry name" value="HisKA"/>
    <property type="match status" value="1"/>
</dbReference>
<dbReference type="PANTHER" id="PTHR44936:SF10">
    <property type="entry name" value="SENSOR PROTEIN RSTB"/>
    <property type="match status" value="1"/>
</dbReference>
<dbReference type="PROSITE" id="PS50109">
    <property type="entry name" value="HIS_KIN"/>
    <property type="match status" value="1"/>
</dbReference>
<dbReference type="AlphaFoldDB" id="A0A3E0TT11"/>
<dbReference type="PROSITE" id="PS50885">
    <property type="entry name" value="HAMP"/>
    <property type="match status" value="1"/>
</dbReference>
<evidence type="ECO:0000259" key="12">
    <source>
        <dbReference type="PROSITE" id="PS50885"/>
    </source>
</evidence>
<dbReference type="SUPFAM" id="SSF158472">
    <property type="entry name" value="HAMP domain-like"/>
    <property type="match status" value="1"/>
</dbReference>
<dbReference type="InterPro" id="IPR031930">
    <property type="entry name" value="HK_sensor"/>
</dbReference>
<evidence type="ECO:0000256" key="7">
    <source>
        <dbReference type="ARBA" id="ARBA00022741"/>
    </source>
</evidence>
<sequence>MKLKLFWKIYLSIALTSVALVTGLAYLNERVERQMSYIAAEDQQVLKDLAKQASQLIADNPEQLAAWIDTVQQQHNTWATVVRAKTEWLDEGEISRQYIERISLGRPIRYPIHLEHKDNPMMGLPLAVEDFHLLILLPQDMRPGQYWQLVHWFITLLLPLLLVALLSYVIYRHIIKPIEALHTDTTKFRAGNFDTRTSVVASNRRDEIGELAVSFNHMADSIDELFRNQRQLIADISHELRTPITRLRLTIDSEYPPEQLRERVEREVTYMTGLVEDTLTLAWLENEKPTLNQEDVDLIALIESIAEDARFEFPNHPLVLHLPNECIVKNSYHRALGQSIENIVRNAMKYTPITAGISIRCYQQPGKVLIEIEDQGPGVPEAQLTDIFKPFVRLDKSRDRDSGGYGLGLALAKRQISAIGGSLTASNNRPHGLVMTISLNT</sequence>
<organism evidence="13 14">
    <name type="scientific">Thalassotalea euphylliae</name>
    <dbReference type="NCBI Taxonomy" id="1655234"/>
    <lineage>
        <taxon>Bacteria</taxon>
        <taxon>Pseudomonadati</taxon>
        <taxon>Pseudomonadota</taxon>
        <taxon>Gammaproteobacteria</taxon>
        <taxon>Alteromonadales</taxon>
        <taxon>Colwelliaceae</taxon>
        <taxon>Thalassotalea</taxon>
    </lineage>
</organism>
<dbReference type="InterPro" id="IPR005467">
    <property type="entry name" value="His_kinase_dom"/>
</dbReference>
<comment type="caution">
    <text evidence="13">The sequence shown here is derived from an EMBL/GenBank/DDBJ whole genome shotgun (WGS) entry which is preliminary data.</text>
</comment>
<evidence type="ECO:0000256" key="3">
    <source>
        <dbReference type="ARBA" id="ARBA00012438"/>
    </source>
</evidence>
<dbReference type="GO" id="GO:0005524">
    <property type="term" value="F:ATP binding"/>
    <property type="evidence" value="ECO:0007669"/>
    <property type="project" value="UniProtKB-KW"/>
</dbReference>
<evidence type="ECO:0000259" key="11">
    <source>
        <dbReference type="PROSITE" id="PS50109"/>
    </source>
</evidence>
<keyword evidence="9" id="KW-0067">ATP-binding</keyword>
<dbReference type="RefSeq" id="WP_116008565.1">
    <property type="nucleotide sequence ID" value="NZ_QUOU01000001.1"/>
</dbReference>
<dbReference type="EC" id="2.7.13.3" evidence="3"/>
<comment type="subcellular location">
    <subcellularLocation>
        <location evidence="2">Cell membrane</location>
        <topology evidence="2">Multi-pass membrane protein</topology>
    </subcellularLocation>
</comment>
<evidence type="ECO:0000256" key="5">
    <source>
        <dbReference type="ARBA" id="ARBA00022553"/>
    </source>
</evidence>
<feature type="domain" description="HAMP" evidence="12">
    <location>
        <begin position="172"/>
        <end position="227"/>
    </location>
</feature>
<keyword evidence="10" id="KW-0812">Transmembrane</keyword>
<dbReference type="InterPro" id="IPR003594">
    <property type="entry name" value="HATPase_dom"/>
</dbReference>
<protein>
    <recommendedName>
        <fullName evidence="3">histidine kinase</fullName>
        <ecNumber evidence="3">2.7.13.3</ecNumber>
    </recommendedName>
</protein>
<dbReference type="PRINTS" id="PR00344">
    <property type="entry name" value="BCTRLSENSOR"/>
</dbReference>
<dbReference type="Gene3D" id="3.30.565.10">
    <property type="entry name" value="Histidine kinase-like ATPase, C-terminal domain"/>
    <property type="match status" value="1"/>
</dbReference>
<dbReference type="SUPFAM" id="SSF47384">
    <property type="entry name" value="Homodimeric domain of signal transducing histidine kinase"/>
    <property type="match status" value="1"/>
</dbReference>
<keyword evidence="5" id="KW-0597">Phosphoprotein</keyword>
<feature type="transmembrane region" description="Helical" evidence="10">
    <location>
        <begin position="149"/>
        <end position="171"/>
    </location>
</feature>
<dbReference type="CDD" id="cd06225">
    <property type="entry name" value="HAMP"/>
    <property type="match status" value="1"/>
</dbReference>
<dbReference type="InterPro" id="IPR038428">
    <property type="entry name" value="HK_sensor_dom_sf"/>
</dbReference>
<dbReference type="InterPro" id="IPR050980">
    <property type="entry name" value="2C_sensor_his_kinase"/>
</dbReference>
<dbReference type="Pfam" id="PF00512">
    <property type="entry name" value="HisKA"/>
    <property type="match status" value="1"/>
</dbReference>
<keyword evidence="10" id="KW-1133">Transmembrane helix</keyword>
<dbReference type="Gene3D" id="1.10.8.500">
    <property type="entry name" value="HAMP domain in histidine kinase"/>
    <property type="match status" value="1"/>
</dbReference>
<dbReference type="OrthoDB" id="9804645at2"/>
<dbReference type="PANTHER" id="PTHR44936">
    <property type="entry name" value="SENSOR PROTEIN CREC"/>
    <property type="match status" value="1"/>
</dbReference>
<dbReference type="Gene3D" id="1.10.287.130">
    <property type="match status" value="1"/>
</dbReference>
<dbReference type="GO" id="GO:0000155">
    <property type="term" value="F:phosphorelay sensor kinase activity"/>
    <property type="evidence" value="ECO:0007669"/>
    <property type="project" value="InterPro"/>
</dbReference>
<evidence type="ECO:0000256" key="8">
    <source>
        <dbReference type="ARBA" id="ARBA00022777"/>
    </source>
</evidence>
<evidence type="ECO:0000256" key="6">
    <source>
        <dbReference type="ARBA" id="ARBA00022679"/>
    </source>
</evidence>